<dbReference type="InterPro" id="IPR036770">
    <property type="entry name" value="Ankyrin_rpt-contain_sf"/>
</dbReference>
<dbReference type="GO" id="GO:0005783">
    <property type="term" value="C:endoplasmic reticulum"/>
    <property type="evidence" value="ECO:0007669"/>
    <property type="project" value="TreeGrafter"/>
</dbReference>
<keyword evidence="2" id="KW-1185">Reference proteome</keyword>
<evidence type="ECO:0000313" key="1">
    <source>
        <dbReference type="EMBL" id="KXZ42201.1"/>
    </source>
</evidence>
<dbReference type="GO" id="GO:0030149">
    <property type="term" value="P:sphingolipid catabolic process"/>
    <property type="evidence" value="ECO:0007669"/>
    <property type="project" value="TreeGrafter"/>
</dbReference>
<dbReference type="GO" id="GO:0016020">
    <property type="term" value="C:membrane"/>
    <property type="evidence" value="ECO:0007669"/>
    <property type="project" value="TreeGrafter"/>
</dbReference>
<reference evidence="2" key="1">
    <citation type="journal article" date="2016" name="Nat. Commun.">
        <title>The Gonium pectorale genome demonstrates co-option of cell cycle regulation during the evolution of multicellularity.</title>
        <authorList>
            <person name="Hanschen E.R."/>
            <person name="Marriage T.N."/>
            <person name="Ferris P.J."/>
            <person name="Hamaji T."/>
            <person name="Toyoda A."/>
            <person name="Fujiyama A."/>
            <person name="Neme R."/>
            <person name="Noguchi H."/>
            <person name="Minakuchi Y."/>
            <person name="Suzuki M."/>
            <person name="Kawai-Toyooka H."/>
            <person name="Smith D.R."/>
            <person name="Sparks H."/>
            <person name="Anderson J."/>
            <person name="Bakaric R."/>
            <person name="Luria V."/>
            <person name="Karger A."/>
            <person name="Kirschner M.W."/>
            <person name="Durand P.M."/>
            <person name="Michod R.E."/>
            <person name="Nozaki H."/>
            <person name="Olson B.J."/>
        </authorList>
    </citation>
    <scope>NUCLEOTIDE SEQUENCE [LARGE SCALE GENOMIC DNA]</scope>
    <source>
        <strain evidence="2">NIES-2863</strain>
    </source>
</reference>
<dbReference type="Gene3D" id="1.25.40.20">
    <property type="entry name" value="Ankyrin repeat-containing domain"/>
    <property type="match status" value="1"/>
</dbReference>
<dbReference type="GO" id="GO:0046513">
    <property type="term" value="P:ceramide biosynthetic process"/>
    <property type="evidence" value="ECO:0007669"/>
    <property type="project" value="TreeGrafter"/>
</dbReference>
<dbReference type="GO" id="GO:0004620">
    <property type="term" value="F:phospholipase activity"/>
    <property type="evidence" value="ECO:0007669"/>
    <property type="project" value="TreeGrafter"/>
</dbReference>
<protein>
    <recommendedName>
        <fullName evidence="3">Ankyrin repeat domain-containing protein</fullName>
    </recommendedName>
</protein>
<dbReference type="PANTHER" id="PTHR12393:SF6">
    <property type="entry name" value="SPHINGOMYELIN PHOSPHODIESTERASE 2"/>
    <property type="match status" value="1"/>
</dbReference>
<organism evidence="1 2">
    <name type="scientific">Gonium pectorale</name>
    <name type="common">Green alga</name>
    <dbReference type="NCBI Taxonomy" id="33097"/>
    <lineage>
        <taxon>Eukaryota</taxon>
        <taxon>Viridiplantae</taxon>
        <taxon>Chlorophyta</taxon>
        <taxon>core chlorophytes</taxon>
        <taxon>Chlorophyceae</taxon>
        <taxon>CS clade</taxon>
        <taxon>Chlamydomonadales</taxon>
        <taxon>Volvocaceae</taxon>
        <taxon>Gonium</taxon>
    </lineage>
</organism>
<sequence length="458" mass="49069">MAVNDVAASFRQVNKVTAERLVGPQHTVIRLSQPVPPHAFAAHWLAPGTTRGLTLQRRKQLLSLTAASGVLPNLEVALQAVGLVGGVAEAFGAAAGAGQLSTCQWLRDYSRDTEDLRDACHFLLIGVAHGCDLPALQQAWLRFGPDLSPDQKANVLSSAAGSPTPDWAAKVEWLEAQGAPRNEDAAAKAAALPDDDGGALARLAWLRGRGYPIDDEAVTAAARCGNTAVLQYLLAVVPAGIIDYAAACYAAHGGHLVSLQALHAAGWHVHPDQPRLLESSAVWAARGGHLHVMAWLEEVQLLPLHRGVFNAAAGSGSVEVLAWLAARGCLTDYHAFSEAVYAGCEAALEWLVEQGCPMEDRGYPYVNACSNGDMAMARCLRRLGVPWGSEGNVFYAAAVAAADEHINPLPLLRWMLQEGCPVDVEAVRRKVEEWPRKMPQWAEKVLGLLEEHRGHQQA</sequence>
<gene>
    <name evidence="1" type="ORF">GPECTOR_184g270</name>
</gene>
<comment type="caution">
    <text evidence="1">The sequence shown here is derived from an EMBL/GenBank/DDBJ whole genome shotgun (WGS) entry which is preliminary data.</text>
</comment>
<dbReference type="GO" id="GO:0071944">
    <property type="term" value="C:cell periphery"/>
    <property type="evidence" value="ECO:0007669"/>
    <property type="project" value="TreeGrafter"/>
</dbReference>
<dbReference type="SUPFAM" id="SSF48403">
    <property type="entry name" value="Ankyrin repeat"/>
    <property type="match status" value="1"/>
</dbReference>
<dbReference type="PANTHER" id="PTHR12393">
    <property type="entry name" value="SPHINGOMYELIN PHOSPHODIESTERASE RELATED"/>
    <property type="match status" value="1"/>
</dbReference>
<dbReference type="AlphaFoldDB" id="A0A150FX65"/>
<accession>A0A150FX65</accession>
<dbReference type="Proteomes" id="UP000075714">
    <property type="component" value="Unassembled WGS sequence"/>
</dbReference>
<evidence type="ECO:0008006" key="3">
    <source>
        <dbReference type="Google" id="ProtNLM"/>
    </source>
</evidence>
<dbReference type="EMBL" id="LSYV01000184">
    <property type="protein sequence ID" value="KXZ42201.1"/>
    <property type="molecule type" value="Genomic_DNA"/>
</dbReference>
<name>A0A150FX65_GONPE</name>
<evidence type="ECO:0000313" key="2">
    <source>
        <dbReference type="Proteomes" id="UP000075714"/>
    </source>
</evidence>
<proteinExistence type="predicted"/>